<organism evidence="1 2">
    <name type="scientific">Blautia obeum</name>
    <dbReference type="NCBI Taxonomy" id="40520"/>
    <lineage>
        <taxon>Bacteria</taxon>
        <taxon>Bacillati</taxon>
        <taxon>Bacillota</taxon>
        <taxon>Clostridia</taxon>
        <taxon>Lachnospirales</taxon>
        <taxon>Lachnospiraceae</taxon>
        <taxon>Blautia</taxon>
    </lineage>
</organism>
<reference evidence="1 2" key="1">
    <citation type="submission" date="2018-08" db="EMBL/GenBank/DDBJ databases">
        <title>A genome reference for cultivated species of the human gut microbiota.</title>
        <authorList>
            <person name="Zou Y."/>
            <person name="Xue W."/>
            <person name="Luo G."/>
        </authorList>
    </citation>
    <scope>NUCLEOTIDE SEQUENCE [LARGE SCALE GENOMIC DNA]</scope>
    <source>
        <strain evidence="1 2">AM28-23</strain>
    </source>
</reference>
<dbReference type="AlphaFoldDB" id="A0A414ELE3"/>
<dbReference type="Proteomes" id="UP000283745">
    <property type="component" value="Unassembled WGS sequence"/>
</dbReference>
<name>A0A414ELE3_9FIRM</name>
<comment type="caution">
    <text evidence="1">The sequence shown here is derived from an EMBL/GenBank/DDBJ whole genome shotgun (WGS) entry which is preliminary data.</text>
</comment>
<sequence>MLGVIYLVLCMLIGKEPAGLLLSKKSGYNQIWLTLAAAFGTGVLIMGWATYMTAWAASEAGAVHPLIYANAVVMPVAVLIVVILYWKRYHKAGTFKGILETGLITDRRLFRKEAVFFGALLVFLIWIMFYVFFIKDGVLYSGYTVYGDYAPHTAMMRSFSMGNNFPTEYPHFGGQDVKYHFMFQFFVGNLEFLGLRLDFAYNVVSVLVLLGFLIFLYHMAKRLTGSFAAGVLTVFFFFFRSSLSFFRFVIEHLNAGDLWTTLRDNTTFIGYTTNENWGLWNFNVYLNQRHLAFGLLIVAIVLWVFMDWLEAGCSAPERGVHWIKRRIFTKKAWLCVHSETALLAGMLLGLTSFWNGAAVIGGLLILMGFAVFSDGKLDYLILAVTSVIFSVLQTKIFIWGNAVSPSFYWGFLSENKSITGVLWYLIQMSGVFFVGAVLIALFLRERRQRAALVSFFFPLIFAFCMSLTPDIAVNHKYIMIAYAFLAIFWSLAVLKLFQRKIGGKIVAVLLTIALSITGIYDFVVILKDNDSGHRVTVNMRSEVTEWLAEHLDHNDLILTPEYSINEVTMSGVMMYMGWPYYAWSAGYDTYDRAAKAKEIYSSTDAEAIKKLVKQEKITYVLYEEGMQYEQEACREDTIASAFTLVYESEDGRIRIYET</sequence>
<dbReference type="RefSeq" id="WP_118039815.1">
    <property type="nucleotide sequence ID" value="NZ_QSKF01000006.1"/>
</dbReference>
<evidence type="ECO:0000313" key="1">
    <source>
        <dbReference type="EMBL" id="RHE39892.1"/>
    </source>
</evidence>
<gene>
    <name evidence="1" type="ORF">DW740_09010</name>
</gene>
<evidence type="ECO:0000313" key="2">
    <source>
        <dbReference type="Proteomes" id="UP000283745"/>
    </source>
</evidence>
<protein>
    <submittedName>
        <fullName evidence="1">Uncharacterized protein</fullName>
    </submittedName>
</protein>
<dbReference type="EMBL" id="QSKF01000006">
    <property type="protein sequence ID" value="RHE39892.1"/>
    <property type="molecule type" value="Genomic_DNA"/>
</dbReference>
<accession>A0A414ELE3</accession>
<proteinExistence type="predicted"/>